<keyword evidence="2" id="KW-1133">Transmembrane helix</keyword>
<keyword evidence="2" id="KW-0472">Membrane</keyword>
<feature type="compositionally biased region" description="Basic residues" evidence="1">
    <location>
        <begin position="114"/>
        <end position="123"/>
    </location>
</feature>
<comment type="caution">
    <text evidence="3">The sequence shown here is derived from an EMBL/GenBank/DDBJ whole genome shotgun (WGS) entry which is preliminary data.</text>
</comment>
<gene>
    <name evidence="3" type="ORF">FHT02_001205</name>
</gene>
<feature type="transmembrane region" description="Helical" evidence="2">
    <location>
        <begin position="64"/>
        <end position="88"/>
    </location>
</feature>
<evidence type="ECO:0000313" key="3">
    <source>
        <dbReference type="EMBL" id="MBB5709977.1"/>
    </source>
</evidence>
<sequence length="141" mass="14647">MAGANSETGRIMRQAMVELPARAANRITRVHVAMAIVVAIGIAISGVAGENDPARMLVVLAPDLALWLTSLEIGALLEVAAAAGAALGSIGRLDLVRRGAGFFLRVRNRGGRASRARRSKPRARVSPANDDDDRATVAAAA</sequence>
<name>A0A840Y9G2_9SPHN</name>
<keyword evidence="2" id="KW-0812">Transmembrane</keyword>
<accession>A0A840Y9G2</accession>
<organism evidence="3 4">
    <name type="scientific">Sphingomonas xinjiangensis</name>
    <dbReference type="NCBI Taxonomy" id="643568"/>
    <lineage>
        <taxon>Bacteria</taxon>
        <taxon>Pseudomonadati</taxon>
        <taxon>Pseudomonadota</taxon>
        <taxon>Alphaproteobacteria</taxon>
        <taxon>Sphingomonadales</taxon>
        <taxon>Sphingomonadaceae</taxon>
        <taxon>Sphingomonas</taxon>
    </lineage>
</organism>
<feature type="region of interest" description="Disordered" evidence="1">
    <location>
        <begin position="114"/>
        <end position="141"/>
    </location>
</feature>
<dbReference type="RefSeq" id="WP_184085531.1">
    <property type="nucleotide sequence ID" value="NZ_JACIJF010000003.1"/>
</dbReference>
<evidence type="ECO:0000256" key="1">
    <source>
        <dbReference type="SAM" id="MobiDB-lite"/>
    </source>
</evidence>
<protein>
    <submittedName>
        <fullName evidence="3">Uncharacterized protein</fullName>
    </submittedName>
</protein>
<dbReference type="AlphaFoldDB" id="A0A840Y9G2"/>
<dbReference type="EMBL" id="JACIJF010000003">
    <property type="protein sequence ID" value="MBB5709977.1"/>
    <property type="molecule type" value="Genomic_DNA"/>
</dbReference>
<evidence type="ECO:0000256" key="2">
    <source>
        <dbReference type="SAM" id="Phobius"/>
    </source>
</evidence>
<dbReference type="Proteomes" id="UP000527143">
    <property type="component" value="Unassembled WGS sequence"/>
</dbReference>
<evidence type="ECO:0000313" key="4">
    <source>
        <dbReference type="Proteomes" id="UP000527143"/>
    </source>
</evidence>
<proteinExistence type="predicted"/>
<keyword evidence="4" id="KW-1185">Reference proteome</keyword>
<feature type="transmembrane region" description="Helical" evidence="2">
    <location>
        <begin position="30"/>
        <end position="49"/>
    </location>
</feature>
<reference evidence="3 4" key="1">
    <citation type="submission" date="2020-08" db="EMBL/GenBank/DDBJ databases">
        <title>Genomic Encyclopedia of Type Strains, Phase IV (KMG-IV): sequencing the most valuable type-strain genomes for metagenomic binning, comparative biology and taxonomic classification.</title>
        <authorList>
            <person name="Goeker M."/>
        </authorList>
    </citation>
    <scope>NUCLEOTIDE SEQUENCE [LARGE SCALE GENOMIC DNA]</scope>
    <source>
        <strain evidence="3 4">DSM 26736</strain>
    </source>
</reference>